<sequence>MAVSITVDPQKLEAASQQISTEAAEYESIYRNLFTEVDNMSAAWQGADNLAFTNQIKGFTDNFQDMKKLMDQYSEFLKSAAQMYRQTQDDRVAQAKNLTN</sequence>
<comment type="caution">
    <text evidence="2">The sequence shown here is derived from an EMBL/GenBank/DDBJ whole genome shotgun (WGS) entry which is preliminary data.</text>
</comment>
<evidence type="ECO:0000313" key="2">
    <source>
        <dbReference type="EMBL" id="RAQ30384.1"/>
    </source>
</evidence>
<keyword evidence="3" id="KW-1185">Reference proteome</keyword>
<dbReference type="Gene3D" id="1.10.287.1060">
    <property type="entry name" value="ESAT-6-like"/>
    <property type="match status" value="1"/>
</dbReference>
<dbReference type="InterPro" id="IPR036689">
    <property type="entry name" value="ESAT-6-like_sf"/>
</dbReference>
<evidence type="ECO:0000256" key="1">
    <source>
        <dbReference type="RuleBase" id="RU362001"/>
    </source>
</evidence>
<dbReference type="SUPFAM" id="SSF140453">
    <property type="entry name" value="EsxAB dimer-like"/>
    <property type="match status" value="1"/>
</dbReference>
<accession>A0A328UK87</accession>
<dbReference type="Pfam" id="PF06013">
    <property type="entry name" value="WXG100"/>
    <property type="match status" value="1"/>
</dbReference>
<evidence type="ECO:0000313" key="3">
    <source>
        <dbReference type="Proteomes" id="UP000249377"/>
    </source>
</evidence>
<comment type="similarity">
    <text evidence="1">Belongs to the WXG100 family.</text>
</comment>
<protein>
    <recommendedName>
        <fullName evidence="1">ESAT-6-like protein</fullName>
    </recommendedName>
</protein>
<dbReference type="InterPro" id="IPR010310">
    <property type="entry name" value="T7SS_ESAT-6-like"/>
</dbReference>
<name>A0A328UK87_9FIRM</name>
<dbReference type="EMBL" id="QLYR01000001">
    <property type="protein sequence ID" value="RAQ30384.1"/>
    <property type="molecule type" value="Genomic_DNA"/>
</dbReference>
<dbReference type="AlphaFoldDB" id="A0A328UK87"/>
<gene>
    <name evidence="2" type="ORF">DPQ25_02445</name>
</gene>
<organism evidence="2 3">
    <name type="scientific">Hydrogeniiclostridium mannosilyticum</name>
    <dbReference type="NCBI Taxonomy" id="2764322"/>
    <lineage>
        <taxon>Bacteria</taxon>
        <taxon>Bacillati</taxon>
        <taxon>Bacillota</taxon>
        <taxon>Clostridia</taxon>
        <taxon>Eubacteriales</taxon>
        <taxon>Acutalibacteraceae</taxon>
        <taxon>Hydrogeniiclostridium</taxon>
    </lineage>
</organism>
<dbReference type="NCBIfam" id="TIGR03930">
    <property type="entry name" value="WXG100_ESAT6"/>
    <property type="match status" value="1"/>
</dbReference>
<dbReference type="Proteomes" id="UP000249377">
    <property type="component" value="Unassembled WGS sequence"/>
</dbReference>
<proteinExistence type="inferred from homology"/>
<dbReference type="RefSeq" id="WP_112331581.1">
    <property type="nucleotide sequence ID" value="NZ_JBKYJQ010000009.1"/>
</dbReference>
<reference evidence="2 3" key="1">
    <citation type="submission" date="2018-06" db="EMBL/GenBank/DDBJ databases">
        <title>Noncontiguous genome sequence of Ruminococcaceae bacterium ASD2818.</title>
        <authorList>
            <person name="Chaplin A.V."/>
            <person name="Sokolova S.R."/>
            <person name="Kochetkova T.O."/>
            <person name="Goltsov A.Y."/>
            <person name="Trofimov D.Y."/>
            <person name="Efimov B.A."/>
        </authorList>
    </citation>
    <scope>NUCLEOTIDE SEQUENCE [LARGE SCALE GENOMIC DNA]</scope>
    <source>
        <strain evidence="2 3">ASD2818</strain>
    </source>
</reference>